<dbReference type="AlphaFoldDB" id="A0A518IBI1"/>
<reference evidence="3 4" key="1">
    <citation type="submission" date="2019-03" db="EMBL/GenBank/DDBJ databases">
        <title>Deep-cultivation of Planctomycetes and their phenomic and genomic characterization uncovers novel biology.</title>
        <authorList>
            <person name="Wiegand S."/>
            <person name="Jogler M."/>
            <person name="Boedeker C."/>
            <person name="Pinto D."/>
            <person name="Vollmers J."/>
            <person name="Rivas-Marin E."/>
            <person name="Kohn T."/>
            <person name="Peeters S.H."/>
            <person name="Heuer A."/>
            <person name="Rast P."/>
            <person name="Oberbeckmann S."/>
            <person name="Bunk B."/>
            <person name="Jeske O."/>
            <person name="Meyerdierks A."/>
            <person name="Storesund J.E."/>
            <person name="Kallscheuer N."/>
            <person name="Luecker S."/>
            <person name="Lage O.M."/>
            <person name="Pohl T."/>
            <person name="Merkel B.J."/>
            <person name="Hornburger P."/>
            <person name="Mueller R.-W."/>
            <person name="Bruemmer F."/>
            <person name="Labrenz M."/>
            <person name="Spormann A.M."/>
            <person name="Op den Camp H."/>
            <person name="Overmann J."/>
            <person name="Amann R."/>
            <person name="Jetten M.S.M."/>
            <person name="Mascher T."/>
            <person name="Medema M.H."/>
            <person name="Devos D.P."/>
            <person name="Kaster A.-K."/>
            <person name="Ovreas L."/>
            <person name="Rohde M."/>
            <person name="Galperin M.Y."/>
            <person name="Jogler C."/>
        </authorList>
    </citation>
    <scope>NUCLEOTIDE SEQUENCE [LARGE SCALE GENOMIC DNA]</scope>
    <source>
        <strain evidence="3 4">Enr17</strain>
    </source>
</reference>
<proteinExistence type="predicted"/>
<sequence>MYSPFEARYDFYWYSIINQIQEIRSEKLRLGMVRFRLAFILLLGLLFIVGCGRSASPPKAASPMNPEEAALDIVTAIYTISARVNETGPQNWDTLESYAKTLQNPAQQDALDAIQKIRSLDYKVTWGIDMQAVKDQGANASEFVILESPDGQLKSTFGGVIIKADPAVSSEEVKPEEAVFEPNRKKTKETKTTTE</sequence>
<feature type="transmembrane region" description="Helical" evidence="2">
    <location>
        <begin position="33"/>
        <end position="50"/>
    </location>
</feature>
<keyword evidence="4" id="KW-1185">Reference proteome</keyword>
<feature type="region of interest" description="Disordered" evidence="1">
    <location>
        <begin position="168"/>
        <end position="195"/>
    </location>
</feature>
<dbReference type="KEGG" id="gfm:Enr17x_25050"/>
<evidence type="ECO:0000313" key="4">
    <source>
        <dbReference type="Proteomes" id="UP000318313"/>
    </source>
</evidence>
<gene>
    <name evidence="3" type="ORF">Enr17x_25050</name>
</gene>
<keyword evidence="2" id="KW-0812">Transmembrane</keyword>
<evidence type="ECO:0000256" key="2">
    <source>
        <dbReference type="SAM" id="Phobius"/>
    </source>
</evidence>
<keyword evidence="2" id="KW-0472">Membrane</keyword>
<name>A0A518IBI1_9PLAN</name>
<dbReference type="EMBL" id="CP037452">
    <property type="protein sequence ID" value="QDV50465.1"/>
    <property type="molecule type" value="Genomic_DNA"/>
</dbReference>
<keyword evidence="2" id="KW-1133">Transmembrane helix</keyword>
<organism evidence="3 4">
    <name type="scientific">Gimesia fumaroli</name>
    <dbReference type="NCBI Taxonomy" id="2527976"/>
    <lineage>
        <taxon>Bacteria</taxon>
        <taxon>Pseudomonadati</taxon>
        <taxon>Planctomycetota</taxon>
        <taxon>Planctomycetia</taxon>
        <taxon>Planctomycetales</taxon>
        <taxon>Planctomycetaceae</taxon>
        <taxon>Gimesia</taxon>
    </lineage>
</organism>
<protein>
    <submittedName>
        <fullName evidence="3">Uncharacterized protein</fullName>
    </submittedName>
</protein>
<accession>A0A518IBI1</accession>
<dbReference type="Proteomes" id="UP000318313">
    <property type="component" value="Chromosome"/>
</dbReference>
<evidence type="ECO:0000313" key="3">
    <source>
        <dbReference type="EMBL" id="QDV50465.1"/>
    </source>
</evidence>
<evidence type="ECO:0000256" key="1">
    <source>
        <dbReference type="SAM" id="MobiDB-lite"/>
    </source>
</evidence>